<proteinExistence type="predicted"/>
<organism evidence="1 2">
    <name type="scientific">Corynespora cassiicola Philippines</name>
    <dbReference type="NCBI Taxonomy" id="1448308"/>
    <lineage>
        <taxon>Eukaryota</taxon>
        <taxon>Fungi</taxon>
        <taxon>Dikarya</taxon>
        <taxon>Ascomycota</taxon>
        <taxon>Pezizomycotina</taxon>
        <taxon>Dothideomycetes</taxon>
        <taxon>Pleosporomycetidae</taxon>
        <taxon>Pleosporales</taxon>
        <taxon>Corynesporascaceae</taxon>
        <taxon>Corynespora</taxon>
    </lineage>
</organism>
<accession>A0A2T2N028</accession>
<protein>
    <submittedName>
        <fullName evidence="1">Uncharacterized protein</fullName>
    </submittedName>
</protein>
<reference evidence="1 2" key="1">
    <citation type="journal article" date="2018" name="Front. Microbiol.">
        <title>Genome-Wide Analysis of Corynespora cassiicola Leaf Fall Disease Putative Effectors.</title>
        <authorList>
            <person name="Lopez D."/>
            <person name="Ribeiro S."/>
            <person name="Label P."/>
            <person name="Fumanal B."/>
            <person name="Venisse J.S."/>
            <person name="Kohler A."/>
            <person name="de Oliveira R.R."/>
            <person name="Labutti K."/>
            <person name="Lipzen A."/>
            <person name="Lail K."/>
            <person name="Bauer D."/>
            <person name="Ohm R.A."/>
            <person name="Barry K.W."/>
            <person name="Spatafora J."/>
            <person name="Grigoriev I.V."/>
            <person name="Martin F.M."/>
            <person name="Pujade-Renaud V."/>
        </authorList>
    </citation>
    <scope>NUCLEOTIDE SEQUENCE [LARGE SCALE GENOMIC DNA]</scope>
    <source>
        <strain evidence="1 2">Philippines</strain>
    </source>
</reference>
<dbReference type="STRING" id="1448308.A0A2T2N028"/>
<gene>
    <name evidence="1" type="ORF">BS50DRAFT_367754</name>
</gene>
<sequence length="76" mass="8597">MIVSGLFVEQSQPWEALVRSHIEEVARAVKTFLRHIISYIADASTCGVIFQKLVEPTFEDIVKDLKRKTADLLSAH</sequence>
<name>A0A2T2N028_CORCC</name>
<keyword evidence="2" id="KW-1185">Reference proteome</keyword>
<evidence type="ECO:0000313" key="2">
    <source>
        <dbReference type="Proteomes" id="UP000240883"/>
    </source>
</evidence>
<dbReference type="AlphaFoldDB" id="A0A2T2N028"/>
<evidence type="ECO:0000313" key="1">
    <source>
        <dbReference type="EMBL" id="PSN58784.1"/>
    </source>
</evidence>
<dbReference type="EMBL" id="KZ678197">
    <property type="protein sequence ID" value="PSN58784.1"/>
    <property type="molecule type" value="Genomic_DNA"/>
</dbReference>
<dbReference type="Proteomes" id="UP000240883">
    <property type="component" value="Unassembled WGS sequence"/>
</dbReference>